<proteinExistence type="predicted"/>
<evidence type="ECO:0000313" key="2">
    <source>
        <dbReference type="EMBL" id="KAF5815594.1"/>
    </source>
</evidence>
<evidence type="ECO:0000256" key="1">
    <source>
        <dbReference type="SAM" id="Phobius"/>
    </source>
</evidence>
<gene>
    <name evidence="2" type="ORF">HanXRQr2_Chr03g0124781</name>
</gene>
<evidence type="ECO:0000313" key="3">
    <source>
        <dbReference type="Proteomes" id="UP000215914"/>
    </source>
</evidence>
<dbReference type="Proteomes" id="UP000215914">
    <property type="component" value="Unassembled WGS sequence"/>
</dbReference>
<organism evidence="2 3">
    <name type="scientific">Helianthus annuus</name>
    <name type="common">Common sunflower</name>
    <dbReference type="NCBI Taxonomy" id="4232"/>
    <lineage>
        <taxon>Eukaryota</taxon>
        <taxon>Viridiplantae</taxon>
        <taxon>Streptophyta</taxon>
        <taxon>Embryophyta</taxon>
        <taxon>Tracheophyta</taxon>
        <taxon>Spermatophyta</taxon>
        <taxon>Magnoliopsida</taxon>
        <taxon>eudicotyledons</taxon>
        <taxon>Gunneridae</taxon>
        <taxon>Pentapetalae</taxon>
        <taxon>asterids</taxon>
        <taxon>campanulids</taxon>
        <taxon>Asterales</taxon>
        <taxon>Asteraceae</taxon>
        <taxon>Asteroideae</taxon>
        <taxon>Heliantheae alliance</taxon>
        <taxon>Heliantheae</taxon>
        <taxon>Helianthus</taxon>
    </lineage>
</organism>
<keyword evidence="1" id="KW-0472">Membrane</keyword>
<keyword evidence="3" id="KW-1185">Reference proteome</keyword>
<protein>
    <submittedName>
        <fullName evidence="2">Phloem protein</fullName>
    </submittedName>
</protein>
<dbReference type="AlphaFoldDB" id="A0A9K3JI71"/>
<dbReference type="PANTHER" id="PTHR32278:SF135">
    <property type="entry name" value="F-BOX PROTEIN PP2-B12"/>
    <property type="match status" value="1"/>
</dbReference>
<comment type="caution">
    <text evidence="2">The sequence shown here is derived from an EMBL/GenBank/DDBJ whole genome shotgun (WGS) entry which is preliminary data.</text>
</comment>
<dbReference type="EMBL" id="MNCJ02000318">
    <property type="protein sequence ID" value="KAF5815594.1"/>
    <property type="molecule type" value="Genomic_DNA"/>
</dbReference>
<accession>A0A9K3JI71</accession>
<dbReference type="Gramene" id="mRNA:HanXRQr2_Chr03g0124781">
    <property type="protein sequence ID" value="mRNA:HanXRQr2_Chr03g0124781"/>
    <property type="gene ID" value="HanXRQr2_Chr03g0124781"/>
</dbReference>
<name>A0A9K3JI71_HELAN</name>
<dbReference type="Pfam" id="PF14299">
    <property type="entry name" value="PP2"/>
    <property type="match status" value="1"/>
</dbReference>
<reference evidence="2" key="1">
    <citation type="journal article" date="2017" name="Nature">
        <title>The sunflower genome provides insights into oil metabolism, flowering and Asterid evolution.</title>
        <authorList>
            <person name="Badouin H."/>
            <person name="Gouzy J."/>
            <person name="Grassa C.J."/>
            <person name="Murat F."/>
            <person name="Staton S.E."/>
            <person name="Cottret L."/>
            <person name="Lelandais-Briere C."/>
            <person name="Owens G.L."/>
            <person name="Carrere S."/>
            <person name="Mayjonade B."/>
            <person name="Legrand L."/>
            <person name="Gill N."/>
            <person name="Kane N.C."/>
            <person name="Bowers J.E."/>
            <person name="Hubner S."/>
            <person name="Bellec A."/>
            <person name="Berard A."/>
            <person name="Berges H."/>
            <person name="Blanchet N."/>
            <person name="Boniface M.C."/>
            <person name="Brunel D."/>
            <person name="Catrice O."/>
            <person name="Chaidir N."/>
            <person name="Claudel C."/>
            <person name="Donnadieu C."/>
            <person name="Faraut T."/>
            <person name="Fievet G."/>
            <person name="Helmstetter N."/>
            <person name="King M."/>
            <person name="Knapp S.J."/>
            <person name="Lai Z."/>
            <person name="Le Paslier M.C."/>
            <person name="Lippi Y."/>
            <person name="Lorenzon L."/>
            <person name="Mandel J.R."/>
            <person name="Marage G."/>
            <person name="Marchand G."/>
            <person name="Marquand E."/>
            <person name="Bret-Mestries E."/>
            <person name="Morien E."/>
            <person name="Nambeesan S."/>
            <person name="Nguyen T."/>
            <person name="Pegot-Espagnet P."/>
            <person name="Pouilly N."/>
            <person name="Raftis F."/>
            <person name="Sallet E."/>
            <person name="Schiex T."/>
            <person name="Thomas J."/>
            <person name="Vandecasteele C."/>
            <person name="Vares D."/>
            <person name="Vear F."/>
            <person name="Vautrin S."/>
            <person name="Crespi M."/>
            <person name="Mangin B."/>
            <person name="Burke J.M."/>
            <person name="Salse J."/>
            <person name="Munos S."/>
            <person name="Vincourt P."/>
            <person name="Rieseberg L.H."/>
            <person name="Langlade N.B."/>
        </authorList>
    </citation>
    <scope>NUCLEOTIDE SEQUENCE</scope>
    <source>
        <tissue evidence="2">Leaves</tissue>
    </source>
</reference>
<dbReference type="PANTHER" id="PTHR32278">
    <property type="entry name" value="F-BOX DOMAIN-CONTAINING PROTEIN"/>
    <property type="match status" value="1"/>
</dbReference>
<reference evidence="2" key="2">
    <citation type="submission" date="2020-06" db="EMBL/GenBank/DDBJ databases">
        <title>Helianthus annuus Genome sequencing and assembly Release 2.</title>
        <authorList>
            <person name="Gouzy J."/>
            <person name="Langlade N."/>
            <person name="Munos S."/>
        </authorList>
    </citation>
    <scope>NUCLEOTIDE SEQUENCE</scope>
    <source>
        <tissue evidence="2">Leaves</tissue>
    </source>
</reference>
<feature type="transmembrane region" description="Helical" evidence="1">
    <location>
        <begin position="97"/>
        <end position="116"/>
    </location>
</feature>
<keyword evidence="1" id="KW-1133">Transmembrane helix</keyword>
<dbReference type="InterPro" id="IPR025886">
    <property type="entry name" value="PP2-like"/>
</dbReference>
<keyword evidence="1" id="KW-0812">Transmembrane</keyword>
<sequence length="266" mass="31107">MEHEVLMDDMQTISESDDTYWENKLPNDYDDIIKWSKDDVKWTTKKELYSILCKGFLMSNGQGWEEMCYATSKIITSRKTVELDASIRIKVVSSSRIVFYFIFLFFFLCMTLYIKYNLSLLVKCSFCKFGEVAFNPTQRCSIVCKIKSQILSPETTYACYLVYKLPPEKTSGSIEFPLKVKDANFHDESDREYFNNFRSIYLLSPQIPVIRPRVDQKSHNPLNRPKLKGIPRQKDDGWMEVQVCEFQPGTSIEPKIMRVDLDTYVG</sequence>